<feature type="compositionally biased region" description="Low complexity" evidence="1">
    <location>
        <begin position="549"/>
        <end position="560"/>
    </location>
</feature>
<dbReference type="Proteomes" id="UP000279236">
    <property type="component" value="Unassembled WGS sequence"/>
</dbReference>
<dbReference type="EMBL" id="RSCE01000003">
    <property type="protein sequence ID" value="RSH84908.1"/>
    <property type="molecule type" value="Genomic_DNA"/>
</dbReference>
<sequence>MTDRQIDQGHDPITPCNLVNHAHQRFGVTSPRQPNDAFTSAQNLVRLTFAARRERKDLLDVPGDGLPFMEMFKAVRDSYHKSFTDMGPSPTRESLTTAPRRLQRAWILKNCFESFRWSPDQTNHVGPDPMSYHSIGNTAETSAHINQFKGGKPNALVVLQAISLRLCHHPTAAVDDEVFDLITGLMNGAAALTIAWGYPHRDLLTSGMRAKVVAIQGRLERFLGLVDELDGEEFDLREFIVPLPLPSITDVLVGYSSEWTSGERRYETKKLLDEWKEWMPEIDEVERRAPRVNRLNSASSPERRGMPVLIGSHLHALLGSHPPWTHQRTFYCSGHVRTNAAGDVLCVGRDRESGLAHCHAGIGYHPLNTLFGRDCHTRPGRAQPLACNARIQLWAVNQFRGSYRCQALVRQLWNATNKILFERVLSTLCRRGVIAGPIKLAPLYKPSPQLLAMWQTNGDNDIESALRYPTFAAEVKQQLRAARQAPESFEEAKRSFYEDLGLSGGCVACGEDGTMRISAGPAAAPTSVSCAGSKLIPLPAISFPPASPQSPRSPASPRPSSFHHRQPPPPSTPGSSSLVLVTSVAPRLCASATSRAAVSAAASVGRKNATTLDARQIHDGNVRTWADMEMNMVLILDRSAKDATAGSSATATPAPSLQLAPHQAARAE</sequence>
<dbReference type="GeneID" id="39590995"/>
<comment type="caution">
    <text evidence="2">The sequence shown here is derived from an EMBL/GenBank/DDBJ whole genome shotgun (WGS) entry which is preliminary data.</text>
</comment>
<reference evidence="2 3" key="1">
    <citation type="submission" date="2018-11" db="EMBL/GenBank/DDBJ databases">
        <title>Genome sequence of Apiotrichum porosum DSM 27194.</title>
        <authorList>
            <person name="Aliyu H."/>
            <person name="Gorte O."/>
            <person name="Ochsenreither K."/>
        </authorList>
    </citation>
    <scope>NUCLEOTIDE SEQUENCE [LARGE SCALE GENOMIC DNA]</scope>
    <source>
        <strain evidence="2 3">DSM 27194</strain>
    </source>
</reference>
<feature type="compositionally biased region" description="Low complexity" evidence="1">
    <location>
        <begin position="643"/>
        <end position="656"/>
    </location>
</feature>
<dbReference type="RefSeq" id="XP_028478356.1">
    <property type="nucleotide sequence ID" value="XM_028621904.1"/>
</dbReference>
<evidence type="ECO:0000256" key="1">
    <source>
        <dbReference type="SAM" id="MobiDB-lite"/>
    </source>
</evidence>
<gene>
    <name evidence="2" type="ORF">EHS24_006452</name>
</gene>
<keyword evidence="3" id="KW-1185">Reference proteome</keyword>
<name>A0A427Y1A9_9TREE</name>
<accession>A0A427Y1A9</accession>
<dbReference type="AlphaFoldDB" id="A0A427Y1A9"/>
<proteinExistence type="predicted"/>
<evidence type="ECO:0000313" key="2">
    <source>
        <dbReference type="EMBL" id="RSH84908.1"/>
    </source>
</evidence>
<protein>
    <submittedName>
        <fullName evidence="2">Uncharacterized protein</fullName>
    </submittedName>
</protein>
<feature type="region of interest" description="Disordered" evidence="1">
    <location>
        <begin position="641"/>
        <end position="668"/>
    </location>
</feature>
<organism evidence="2 3">
    <name type="scientific">Apiotrichum porosum</name>
    <dbReference type="NCBI Taxonomy" id="105984"/>
    <lineage>
        <taxon>Eukaryota</taxon>
        <taxon>Fungi</taxon>
        <taxon>Dikarya</taxon>
        <taxon>Basidiomycota</taxon>
        <taxon>Agaricomycotina</taxon>
        <taxon>Tremellomycetes</taxon>
        <taxon>Trichosporonales</taxon>
        <taxon>Trichosporonaceae</taxon>
        <taxon>Apiotrichum</taxon>
    </lineage>
</organism>
<feature type="region of interest" description="Disordered" evidence="1">
    <location>
        <begin position="541"/>
        <end position="577"/>
    </location>
</feature>
<evidence type="ECO:0000313" key="3">
    <source>
        <dbReference type="Proteomes" id="UP000279236"/>
    </source>
</evidence>